<reference evidence="2 3" key="1">
    <citation type="journal article" date="2016" name="Sci. Rep.">
        <title>Metabolic traits of an uncultured archaeal lineage -MSBL1- from brine pools of the Red Sea.</title>
        <authorList>
            <person name="Mwirichia R."/>
            <person name="Alam I."/>
            <person name="Rashid M."/>
            <person name="Vinu M."/>
            <person name="Ba-Alawi W."/>
            <person name="Anthony Kamau A."/>
            <person name="Kamanda Ngugi D."/>
            <person name="Goker M."/>
            <person name="Klenk H.P."/>
            <person name="Bajic V."/>
            <person name="Stingl U."/>
        </authorList>
    </citation>
    <scope>NUCLEOTIDE SEQUENCE [LARGE SCALE GENOMIC DNA]</scope>
    <source>
        <strain evidence="2">SCGC-AAA261D19</strain>
    </source>
</reference>
<organism evidence="2 3">
    <name type="scientific">candidate division MSBL1 archaeon SCGC-AAA261D19</name>
    <dbReference type="NCBI Taxonomy" id="1698273"/>
    <lineage>
        <taxon>Archaea</taxon>
        <taxon>Methanobacteriati</taxon>
        <taxon>Methanobacteriota</taxon>
        <taxon>candidate division MSBL1</taxon>
    </lineage>
</organism>
<dbReference type="InterPro" id="IPR012337">
    <property type="entry name" value="RNaseH-like_sf"/>
</dbReference>
<protein>
    <recommendedName>
        <fullName evidence="1">Predicted 3'-5' exonuclease PolB-like domain-containing protein</fullName>
    </recommendedName>
</protein>
<proteinExistence type="predicted"/>
<dbReference type="Pfam" id="PF10108">
    <property type="entry name" value="DNA_pol_B_exo2"/>
    <property type="match status" value="1"/>
</dbReference>
<dbReference type="SUPFAM" id="SSF53098">
    <property type="entry name" value="Ribonuclease H-like"/>
    <property type="match status" value="1"/>
</dbReference>
<dbReference type="InterPro" id="IPR036397">
    <property type="entry name" value="RNaseH_sf"/>
</dbReference>
<sequence>MNYIALDIETAPLQISDEVVIDYQIRKRFKRNLHPAFARVVAVGLLLPGEDYPLTRSGANEINLIKSTWDSIRKTSWDKLVTWNGLRFDIPFLKVRSRLLGITPNVSVDTSKYSSPEDSNHIDCMWLLQGECNEIPPISLEIAARLFGIKYDESKKLTPLEISECFEAGKYSSIEECCSEDVKTTAKIFEKLLPTIGIKPLATKKQVSYIIDIAKKLNIELDRPEVESWSKKEASEWIDKHKLT</sequence>
<accession>A0A133V8C7</accession>
<dbReference type="AlphaFoldDB" id="A0A133V8C7"/>
<evidence type="ECO:0000259" key="1">
    <source>
        <dbReference type="Pfam" id="PF10108"/>
    </source>
</evidence>
<name>A0A133V8C7_9EURY</name>
<gene>
    <name evidence="2" type="ORF">AKJ43_00815</name>
</gene>
<evidence type="ECO:0000313" key="3">
    <source>
        <dbReference type="Proteomes" id="UP000070400"/>
    </source>
</evidence>
<dbReference type="Gene3D" id="3.30.420.10">
    <property type="entry name" value="Ribonuclease H-like superfamily/Ribonuclease H"/>
    <property type="match status" value="1"/>
</dbReference>
<comment type="caution">
    <text evidence="2">The sequence shown here is derived from an EMBL/GenBank/DDBJ whole genome shotgun (WGS) entry which is preliminary data.</text>
</comment>
<dbReference type="InterPro" id="IPR019288">
    <property type="entry name" value="3'-5'_exonuclease_PolB-like"/>
</dbReference>
<dbReference type="Proteomes" id="UP000070400">
    <property type="component" value="Unassembled WGS sequence"/>
</dbReference>
<evidence type="ECO:0000313" key="2">
    <source>
        <dbReference type="EMBL" id="KXB02710.1"/>
    </source>
</evidence>
<keyword evidence="3" id="KW-1185">Reference proteome</keyword>
<dbReference type="EMBL" id="LHXX01000006">
    <property type="protein sequence ID" value="KXB02710.1"/>
    <property type="molecule type" value="Genomic_DNA"/>
</dbReference>
<feature type="domain" description="Predicted 3'-5' exonuclease PolB-like" evidence="1">
    <location>
        <begin position="55"/>
        <end position="192"/>
    </location>
</feature>
<dbReference type="GO" id="GO:0003676">
    <property type="term" value="F:nucleic acid binding"/>
    <property type="evidence" value="ECO:0007669"/>
    <property type="project" value="InterPro"/>
</dbReference>